<proteinExistence type="predicted"/>
<dbReference type="SUPFAM" id="SSF51735">
    <property type="entry name" value="NAD(P)-binding Rossmann-fold domains"/>
    <property type="match status" value="1"/>
</dbReference>
<organism evidence="2">
    <name type="scientific">Strongyloides stercoralis</name>
    <name type="common">Threadworm</name>
    <dbReference type="NCBI Taxonomy" id="6248"/>
    <lineage>
        <taxon>Eukaryota</taxon>
        <taxon>Metazoa</taxon>
        <taxon>Ecdysozoa</taxon>
        <taxon>Nematoda</taxon>
        <taxon>Chromadorea</taxon>
        <taxon>Rhabditida</taxon>
        <taxon>Tylenchina</taxon>
        <taxon>Panagrolaimomorpha</taxon>
        <taxon>Strongyloidoidea</taxon>
        <taxon>Strongyloididae</taxon>
        <taxon>Strongyloides</taxon>
    </lineage>
</organism>
<evidence type="ECO:0000313" key="2">
    <source>
        <dbReference type="WBParaSite" id="SSTP_0001248500.1"/>
    </source>
</evidence>
<dbReference type="WBParaSite" id="TCONS_00016530.p1">
    <property type="protein sequence ID" value="TCONS_00016530.p1"/>
    <property type="gene ID" value="XLOC_011127"/>
</dbReference>
<evidence type="ECO:0000313" key="1">
    <source>
        <dbReference type="Proteomes" id="UP000035681"/>
    </source>
</evidence>
<dbReference type="PANTHER" id="PTHR43975">
    <property type="entry name" value="ZGC:101858"/>
    <property type="match status" value="1"/>
</dbReference>
<dbReference type="Proteomes" id="UP000035681">
    <property type="component" value="Unplaced"/>
</dbReference>
<reference evidence="2" key="1">
    <citation type="submission" date="2015-08" db="UniProtKB">
        <authorList>
            <consortium name="WormBaseParasite"/>
        </authorList>
    </citation>
    <scope>IDENTIFICATION</scope>
</reference>
<dbReference type="InterPro" id="IPR036291">
    <property type="entry name" value="NAD(P)-bd_dom_sf"/>
</dbReference>
<accession>A0A0K0ESQ6</accession>
<dbReference type="Pfam" id="PF13561">
    <property type="entry name" value="adh_short_C2"/>
    <property type="match status" value="1"/>
</dbReference>
<dbReference type="FunFam" id="3.40.50.720:FF:000084">
    <property type="entry name" value="Short-chain dehydrogenase reductase"/>
    <property type="match status" value="1"/>
</dbReference>
<dbReference type="InterPro" id="IPR002347">
    <property type="entry name" value="SDR_fam"/>
</dbReference>
<protein>
    <submittedName>
        <fullName evidence="2">3-oxoacyl-[acyl-carrier-protein] reductase</fullName>
    </submittedName>
</protein>
<dbReference type="PANTHER" id="PTHR43975:SF2">
    <property type="entry name" value="EG:BACR7A4.14 PROTEIN-RELATED"/>
    <property type="match status" value="1"/>
</dbReference>
<name>A0A0K0ESQ6_STRER</name>
<dbReference type="WBParaSite" id="SSTP_0001248500.1">
    <property type="protein sequence ID" value="SSTP_0001248500.1"/>
    <property type="gene ID" value="SSTP_0001248500"/>
</dbReference>
<sequence length="272" mass="29719">MNRFVDKVVIVTGGNSGIGRGTVIAFAKEKANVVIVGRNEKTLNETVDILKSYNIKEENFLVIQCDLTNEKSPKIIIEKTIDKYGKIDVLVNNAGQPGKVGLNDTSSLELYDHIFNINLRAVIMLSEAVLPYLIKTKGNIINISSIASTVPSLTKNGEFMFYGMSKAALDMYTKSLAVRTISHGVRVNSVNPGYIATPIFSKLSSDNKSVVTSEDPTIEMNDFINSTVPMKRFGTAEEIANFITFIASDQASFNTGSINYVDGGFLVRPVSE</sequence>
<keyword evidence="1" id="KW-1185">Reference proteome</keyword>
<dbReference type="PRINTS" id="PR00080">
    <property type="entry name" value="SDRFAMILY"/>
</dbReference>
<dbReference type="STRING" id="6248.A0A0K0ESQ6"/>
<dbReference type="AlphaFoldDB" id="A0A0K0ESQ6"/>
<dbReference type="PRINTS" id="PR00081">
    <property type="entry name" value="GDHRDH"/>
</dbReference>
<dbReference type="Gene3D" id="3.40.50.720">
    <property type="entry name" value="NAD(P)-binding Rossmann-like Domain"/>
    <property type="match status" value="1"/>
</dbReference>